<feature type="transmembrane region" description="Helical" evidence="12">
    <location>
        <begin position="286"/>
        <end position="306"/>
    </location>
</feature>
<reference evidence="14" key="1">
    <citation type="submission" date="2025-08" db="UniProtKB">
        <authorList>
            <consortium name="RefSeq"/>
        </authorList>
    </citation>
    <scope>IDENTIFICATION</scope>
    <source>
        <tissue evidence="14">Silk gland</tissue>
    </source>
</reference>
<evidence type="ECO:0000256" key="10">
    <source>
        <dbReference type="ARBA" id="ARBA00023303"/>
    </source>
</evidence>
<proteinExistence type="inferred from homology"/>
<feature type="transmembrane region" description="Helical" evidence="12">
    <location>
        <begin position="252"/>
        <end position="274"/>
    </location>
</feature>
<feature type="transmembrane region" description="Helical" evidence="12">
    <location>
        <begin position="453"/>
        <end position="475"/>
    </location>
</feature>
<keyword evidence="13" id="KW-1185">Reference proteome</keyword>
<dbReference type="PANTHER" id="PTHR21522:SF58">
    <property type="entry name" value="AGAP000074-PA"/>
    <property type="match status" value="1"/>
</dbReference>
<feature type="compositionally biased region" description="Polar residues" evidence="11">
    <location>
        <begin position="162"/>
        <end position="173"/>
    </location>
</feature>
<evidence type="ECO:0000256" key="6">
    <source>
        <dbReference type="ARBA" id="ARBA00022781"/>
    </source>
</evidence>
<feature type="region of interest" description="Disordered" evidence="11">
    <location>
        <begin position="223"/>
        <end position="247"/>
    </location>
</feature>
<comment type="similarity">
    <text evidence="2">Belongs to the otopetrin family.</text>
</comment>
<dbReference type="PANTHER" id="PTHR21522">
    <property type="entry name" value="PROTON CHANNEL OTOP"/>
    <property type="match status" value="1"/>
</dbReference>
<evidence type="ECO:0000256" key="1">
    <source>
        <dbReference type="ARBA" id="ARBA00004651"/>
    </source>
</evidence>
<evidence type="ECO:0000256" key="5">
    <source>
        <dbReference type="ARBA" id="ARBA00022692"/>
    </source>
</evidence>
<evidence type="ECO:0000256" key="3">
    <source>
        <dbReference type="ARBA" id="ARBA00022448"/>
    </source>
</evidence>
<name>A0A6J2K5N8_BOMMA</name>
<keyword evidence="7 12" id="KW-1133">Transmembrane helix</keyword>
<keyword evidence="6" id="KW-0375">Hydrogen ion transport</keyword>
<dbReference type="GO" id="GO:0005886">
    <property type="term" value="C:plasma membrane"/>
    <property type="evidence" value="ECO:0007669"/>
    <property type="project" value="UniProtKB-SubCell"/>
</dbReference>
<evidence type="ECO:0000256" key="7">
    <source>
        <dbReference type="ARBA" id="ARBA00022989"/>
    </source>
</evidence>
<evidence type="ECO:0000313" key="13">
    <source>
        <dbReference type="Proteomes" id="UP000504629"/>
    </source>
</evidence>
<evidence type="ECO:0000256" key="9">
    <source>
        <dbReference type="ARBA" id="ARBA00023136"/>
    </source>
</evidence>
<dbReference type="Proteomes" id="UP000504629">
    <property type="component" value="Unplaced"/>
</dbReference>
<keyword evidence="8" id="KW-0406">Ion transport</keyword>
<sequence>MTEPIPGTSNKKELLDEIVNRNKLGNKKSHSETSLQQYGENDDVFTIDAGQDPGVLNASLTNLQNADDNPNRKRTMSQPGPVSGSLLTASAARAARKRPQKNVMYAPDLERSHGGCTIYQSPESLSERGAETIKTCIVELVKWKILWGESPSEESTSDRLRSSNGGDSGTATPTGERGSPLPYNGLNNNSKNGDIKSLNSYRLYIPTNDLKGSATPRKRSVATMDAQSIRSVETHAPPPTNPEDNKKQTKKYITLITSCMYAVLLVTFGLIIYIGDTLVEPSVSVIYSIILCGIGFLYLIFLITDINRYKALALKNLKIKGLHEEKIAEFFRKQEEDFGAPGTPGDRTPEFKAPNFRPPILIPMLHQYCFSQGRHSGSFYLKLGAAGFALGHLIHSVLLLAVQIGHFLDEDVNNDDCVNILQVVLDVMFPLYCFVQLYFIFKYSNVIILRYQNLARFAFMHMIGSSLCFWVSAIVRETILGLTLYANSIYGNNNYNYEGYSNPTAIRQTNRFLNVSNLFNEECIGSKAISTIFESFSPYLYPFSVEFNILIVAVYFIIWSNIGNCDNEDNESELNSTDDDNTTICRIPTANEENDFTSNIVIYADCHASNKGLFAGLILMVIIAGMLIIGFVFSSVGEEFLELGYLLNNCTKLTLHTLMLIASLVTLNQLRKLDINEHPISLLDDVLLFICLPAFFMETFFSLIATISILNIVKTIDFIVMFIQVTIQTPLIMDGLRRCSNTKKLRRSKPGRELLMFLLIANVGMWLLYTFSYKSPESLDERYAFYGKVLWSILGHVSLPLIMFYRFHSSVCFADIWDSAYKPGSEH</sequence>
<feature type="region of interest" description="Disordered" evidence="11">
    <location>
        <begin position="151"/>
        <end position="190"/>
    </location>
</feature>
<evidence type="ECO:0000256" key="2">
    <source>
        <dbReference type="ARBA" id="ARBA00006513"/>
    </source>
</evidence>
<evidence type="ECO:0000313" key="14">
    <source>
        <dbReference type="RefSeq" id="XP_028037596.1"/>
    </source>
</evidence>
<dbReference type="RefSeq" id="XP_028037596.1">
    <property type="nucleotide sequence ID" value="XM_028181795.1"/>
</dbReference>
<feature type="transmembrane region" description="Helical" evidence="12">
    <location>
        <begin position="783"/>
        <end position="805"/>
    </location>
</feature>
<feature type="region of interest" description="Disordered" evidence="11">
    <location>
        <begin position="64"/>
        <end position="85"/>
    </location>
</feature>
<feature type="compositionally biased region" description="Polar residues" evidence="11">
    <location>
        <begin position="76"/>
        <end position="85"/>
    </location>
</feature>
<dbReference type="KEGG" id="bman:114248530"/>
<feature type="transmembrane region" description="Helical" evidence="12">
    <location>
        <begin position="653"/>
        <end position="670"/>
    </location>
</feature>
<feature type="transmembrane region" description="Helical" evidence="12">
    <location>
        <begin position="682"/>
        <end position="710"/>
    </location>
</feature>
<keyword evidence="10" id="KW-0407">Ion channel</keyword>
<organism evidence="13 14">
    <name type="scientific">Bombyx mandarina</name>
    <name type="common">Wild silk moth</name>
    <name type="synonym">Wild silkworm</name>
    <dbReference type="NCBI Taxonomy" id="7092"/>
    <lineage>
        <taxon>Eukaryota</taxon>
        <taxon>Metazoa</taxon>
        <taxon>Ecdysozoa</taxon>
        <taxon>Arthropoda</taxon>
        <taxon>Hexapoda</taxon>
        <taxon>Insecta</taxon>
        <taxon>Pterygota</taxon>
        <taxon>Neoptera</taxon>
        <taxon>Endopterygota</taxon>
        <taxon>Lepidoptera</taxon>
        <taxon>Glossata</taxon>
        <taxon>Ditrysia</taxon>
        <taxon>Bombycoidea</taxon>
        <taxon>Bombycidae</taxon>
        <taxon>Bombycinae</taxon>
        <taxon>Bombyx</taxon>
    </lineage>
</organism>
<protein>
    <submittedName>
        <fullName evidence="14">Proton channel OtopLc-like</fullName>
    </submittedName>
</protein>
<dbReference type="OrthoDB" id="6429739at2759"/>
<evidence type="ECO:0000256" key="12">
    <source>
        <dbReference type="SAM" id="Phobius"/>
    </source>
</evidence>
<feature type="transmembrane region" description="Helical" evidence="12">
    <location>
        <begin position="539"/>
        <end position="558"/>
    </location>
</feature>
<feature type="transmembrane region" description="Helical" evidence="12">
    <location>
        <begin position="613"/>
        <end position="633"/>
    </location>
</feature>
<feature type="transmembrane region" description="Helical" evidence="12">
    <location>
        <begin position="754"/>
        <end position="771"/>
    </location>
</feature>
<feature type="transmembrane region" description="Helical" evidence="12">
    <location>
        <begin position="420"/>
        <end position="441"/>
    </location>
</feature>
<dbReference type="InterPro" id="IPR004878">
    <property type="entry name" value="Otopetrin"/>
</dbReference>
<evidence type="ECO:0000256" key="11">
    <source>
        <dbReference type="SAM" id="MobiDB-lite"/>
    </source>
</evidence>
<evidence type="ECO:0000256" key="4">
    <source>
        <dbReference type="ARBA" id="ARBA00022475"/>
    </source>
</evidence>
<keyword evidence="3" id="KW-0813">Transport</keyword>
<comment type="subcellular location">
    <subcellularLocation>
        <location evidence="1">Cell membrane</location>
        <topology evidence="1">Multi-pass membrane protein</topology>
    </subcellularLocation>
</comment>
<feature type="transmembrane region" description="Helical" evidence="12">
    <location>
        <begin position="383"/>
        <end position="408"/>
    </location>
</feature>
<dbReference type="GO" id="GO:0015252">
    <property type="term" value="F:proton channel activity"/>
    <property type="evidence" value="ECO:0007669"/>
    <property type="project" value="InterPro"/>
</dbReference>
<gene>
    <name evidence="14" type="primary">LOC114248530</name>
</gene>
<dbReference type="Pfam" id="PF03189">
    <property type="entry name" value="Otopetrin"/>
    <property type="match status" value="1"/>
</dbReference>
<keyword evidence="5 12" id="KW-0812">Transmembrane</keyword>
<dbReference type="GeneID" id="114248530"/>
<dbReference type="AlphaFoldDB" id="A0A6J2K5N8"/>
<keyword evidence="9 12" id="KW-0472">Membrane</keyword>
<feature type="transmembrane region" description="Helical" evidence="12">
    <location>
        <begin position="716"/>
        <end position="733"/>
    </location>
</feature>
<evidence type="ECO:0000256" key="8">
    <source>
        <dbReference type="ARBA" id="ARBA00023065"/>
    </source>
</evidence>
<accession>A0A6J2K5N8</accession>
<keyword evidence="4" id="KW-1003">Cell membrane</keyword>